<accession>A0A1B0BGD8</accession>
<protein>
    <submittedName>
        <fullName evidence="1">Uncharacterized protein</fullName>
    </submittedName>
</protein>
<name>A0A1B0BGD8_9MUSC</name>
<evidence type="ECO:0000313" key="1">
    <source>
        <dbReference type="EnsemblMetazoa" id="GPPI029173-PA"/>
    </source>
</evidence>
<dbReference type="VEuPathDB" id="VectorBase:GPPI029173"/>
<dbReference type="Proteomes" id="UP000092460">
    <property type="component" value="Unassembled WGS sequence"/>
</dbReference>
<keyword evidence="2" id="KW-1185">Reference proteome</keyword>
<dbReference type="AlphaFoldDB" id="A0A1B0BGD8"/>
<reference evidence="2" key="1">
    <citation type="submission" date="2015-01" db="EMBL/GenBank/DDBJ databases">
        <authorList>
            <person name="Aksoy S."/>
            <person name="Warren W."/>
            <person name="Wilson R.K."/>
        </authorList>
    </citation>
    <scope>NUCLEOTIDE SEQUENCE [LARGE SCALE GENOMIC DNA]</scope>
    <source>
        <strain evidence="2">IAEA</strain>
    </source>
</reference>
<dbReference type="EMBL" id="JXJN01013830">
    <property type="status" value="NOT_ANNOTATED_CDS"/>
    <property type="molecule type" value="Genomic_DNA"/>
</dbReference>
<organism evidence="1 2">
    <name type="scientific">Glossina palpalis gambiensis</name>
    <dbReference type="NCBI Taxonomy" id="67801"/>
    <lineage>
        <taxon>Eukaryota</taxon>
        <taxon>Metazoa</taxon>
        <taxon>Ecdysozoa</taxon>
        <taxon>Arthropoda</taxon>
        <taxon>Hexapoda</taxon>
        <taxon>Insecta</taxon>
        <taxon>Pterygota</taxon>
        <taxon>Neoptera</taxon>
        <taxon>Endopterygota</taxon>
        <taxon>Diptera</taxon>
        <taxon>Brachycera</taxon>
        <taxon>Muscomorpha</taxon>
        <taxon>Hippoboscoidea</taxon>
        <taxon>Glossinidae</taxon>
        <taxon>Glossina</taxon>
    </lineage>
</organism>
<sequence>MIITLLLLVLLVVGRWLFMVPTMREWHNASTCLMSAETTDYLSSPSTMWDNCCGLGAGSQVELKCMANKQTL</sequence>
<dbReference type="EnsemblMetazoa" id="GPPI029173-RA">
    <property type="protein sequence ID" value="GPPI029173-PA"/>
    <property type="gene ID" value="GPPI029173"/>
</dbReference>
<proteinExistence type="predicted"/>
<evidence type="ECO:0000313" key="2">
    <source>
        <dbReference type="Proteomes" id="UP000092460"/>
    </source>
</evidence>
<reference evidence="1" key="2">
    <citation type="submission" date="2020-05" db="UniProtKB">
        <authorList>
            <consortium name="EnsemblMetazoa"/>
        </authorList>
    </citation>
    <scope>IDENTIFICATION</scope>
    <source>
        <strain evidence="1">IAEA</strain>
    </source>
</reference>